<sequence length="128" mass="14400">SVLSHLYINLHHNQNFFFFKKKKKKEKEKLANTCVIYFSQNHKLSLCFIILLVLLVCLLLPFCHGKRCVCGSAKLCRTRSLSPVSMTSQNLFDQSGGSTARVPKPGARSLDPTFWSSCQSATYVATLL</sequence>
<evidence type="ECO:0000313" key="3">
    <source>
        <dbReference type="Proteomes" id="UP000237105"/>
    </source>
</evidence>
<dbReference type="Proteomes" id="UP000237105">
    <property type="component" value="Unassembled WGS sequence"/>
</dbReference>
<reference evidence="3" key="1">
    <citation type="submission" date="2016-06" db="EMBL/GenBank/DDBJ databases">
        <title>Parallel loss of symbiosis genes in relatives of nitrogen-fixing non-legume Parasponia.</title>
        <authorList>
            <person name="Van Velzen R."/>
            <person name="Holmer R."/>
            <person name="Bu F."/>
            <person name="Rutten L."/>
            <person name="Van Zeijl A."/>
            <person name="Liu W."/>
            <person name="Santuari L."/>
            <person name="Cao Q."/>
            <person name="Sharma T."/>
            <person name="Shen D."/>
            <person name="Roswanjaya Y."/>
            <person name="Wardhani T."/>
            <person name="Kalhor M.S."/>
            <person name="Jansen J."/>
            <person name="Van den Hoogen J."/>
            <person name="Gungor B."/>
            <person name="Hartog M."/>
            <person name="Hontelez J."/>
            <person name="Verver J."/>
            <person name="Yang W.-C."/>
            <person name="Schijlen E."/>
            <person name="Repin R."/>
            <person name="Schilthuizen M."/>
            <person name="Schranz E."/>
            <person name="Heidstra R."/>
            <person name="Miyata K."/>
            <person name="Fedorova E."/>
            <person name="Kohlen W."/>
            <person name="Bisseling T."/>
            <person name="Smit S."/>
            <person name="Geurts R."/>
        </authorList>
    </citation>
    <scope>NUCLEOTIDE SEQUENCE [LARGE SCALE GENOMIC DNA]</scope>
    <source>
        <strain evidence="3">cv. WU1-14</strain>
    </source>
</reference>
<gene>
    <name evidence="2" type="ORF">PanWU01x14_269640</name>
</gene>
<feature type="transmembrane region" description="Helical" evidence="1">
    <location>
        <begin position="44"/>
        <end position="62"/>
    </location>
</feature>
<proteinExistence type="predicted"/>
<dbReference type="AlphaFoldDB" id="A0A2P5B5H5"/>
<name>A0A2P5B5H5_PARAD</name>
<protein>
    <recommendedName>
        <fullName evidence="4">Transmembrane protein</fullName>
    </recommendedName>
</protein>
<evidence type="ECO:0008006" key="4">
    <source>
        <dbReference type="Google" id="ProtNLM"/>
    </source>
</evidence>
<keyword evidence="1" id="KW-0472">Membrane</keyword>
<keyword evidence="3" id="KW-1185">Reference proteome</keyword>
<keyword evidence="1" id="KW-1133">Transmembrane helix</keyword>
<keyword evidence="1" id="KW-0812">Transmembrane</keyword>
<accession>A0A2P5B5H5</accession>
<dbReference type="OrthoDB" id="10582017at2759"/>
<organism evidence="2 3">
    <name type="scientific">Parasponia andersonii</name>
    <name type="common">Sponia andersonii</name>
    <dbReference type="NCBI Taxonomy" id="3476"/>
    <lineage>
        <taxon>Eukaryota</taxon>
        <taxon>Viridiplantae</taxon>
        <taxon>Streptophyta</taxon>
        <taxon>Embryophyta</taxon>
        <taxon>Tracheophyta</taxon>
        <taxon>Spermatophyta</taxon>
        <taxon>Magnoliopsida</taxon>
        <taxon>eudicotyledons</taxon>
        <taxon>Gunneridae</taxon>
        <taxon>Pentapetalae</taxon>
        <taxon>rosids</taxon>
        <taxon>fabids</taxon>
        <taxon>Rosales</taxon>
        <taxon>Cannabaceae</taxon>
        <taxon>Parasponia</taxon>
    </lineage>
</organism>
<evidence type="ECO:0000256" key="1">
    <source>
        <dbReference type="SAM" id="Phobius"/>
    </source>
</evidence>
<evidence type="ECO:0000313" key="2">
    <source>
        <dbReference type="EMBL" id="PON44028.1"/>
    </source>
</evidence>
<comment type="caution">
    <text evidence="2">The sequence shown here is derived from an EMBL/GenBank/DDBJ whole genome shotgun (WGS) entry which is preliminary data.</text>
</comment>
<dbReference type="EMBL" id="JXTB01000359">
    <property type="protein sequence ID" value="PON44028.1"/>
    <property type="molecule type" value="Genomic_DNA"/>
</dbReference>
<feature type="non-terminal residue" evidence="2">
    <location>
        <position position="1"/>
    </location>
</feature>